<proteinExistence type="predicted"/>
<keyword evidence="2" id="KW-0812">Transmembrane</keyword>
<reference evidence="3 4" key="1">
    <citation type="journal article" date="2015" name="Fungal Genet. Biol.">
        <title>Evolution of novel wood decay mechanisms in Agaricales revealed by the genome sequences of Fistulina hepatica and Cylindrobasidium torrendii.</title>
        <authorList>
            <person name="Floudas D."/>
            <person name="Held B.W."/>
            <person name="Riley R."/>
            <person name="Nagy L.G."/>
            <person name="Koehler G."/>
            <person name="Ransdell A.S."/>
            <person name="Younus H."/>
            <person name="Chow J."/>
            <person name="Chiniquy J."/>
            <person name="Lipzen A."/>
            <person name="Tritt A."/>
            <person name="Sun H."/>
            <person name="Haridas S."/>
            <person name="LaButti K."/>
            <person name="Ohm R.A."/>
            <person name="Kues U."/>
            <person name="Blanchette R.A."/>
            <person name="Grigoriev I.V."/>
            <person name="Minto R.E."/>
            <person name="Hibbett D.S."/>
        </authorList>
    </citation>
    <scope>NUCLEOTIDE SEQUENCE [LARGE SCALE GENOMIC DNA]</scope>
    <source>
        <strain evidence="3 4">ATCC 64428</strain>
    </source>
</reference>
<feature type="non-terminal residue" evidence="3">
    <location>
        <position position="278"/>
    </location>
</feature>
<feature type="transmembrane region" description="Helical" evidence="2">
    <location>
        <begin position="56"/>
        <end position="80"/>
    </location>
</feature>
<protein>
    <submittedName>
        <fullName evidence="3">Uncharacterized protein</fullName>
    </submittedName>
</protein>
<dbReference type="EMBL" id="KN881644">
    <property type="protein sequence ID" value="KIY52291.1"/>
    <property type="molecule type" value="Genomic_DNA"/>
</dbReference>
<dbReference type="OrthoDB" id="2355659at2759"/>
<keyword evidence="2" id="KW-1133">Transmembrane helix</keyword>
<name>A0A0D7ALW6_9AGAR</name>
<sequence>RSRTFRSASFLITLLGTAVNTALTFQVTYTSKSFKWEPDTEWESTGHEWRPNGLKIMWALLSTYFAFGAIVCAIGLLGVVKNKPSLLRFFRDYSIGDIIFCGAVTIFATYASFHTSARVSICEEFSRQPELLNDMIETGLSLENCERWFDTAVLAGFAFMVVVLVVRIHFLLAVTHYYSHLTRYQHLSVPLTTLSSNVSSSSLPSRSSISSAPRNSMSSHTPSSPNHELQRILLLPDAQPAEPVVYAPIPMSSLTPQLKAKAREAWVSRGHRYYRTHS</sequence>
<accession>A0A0D7ALW6</accession>
<feature type="non-terminal residue" evidence="3">
    <location>
        <position position="1"/>
    </location>
</feature>
<feature type="transmembrane region" description="Helical" evidence="2">
    <location>
        <begin position="152"/>
        <end position="174"/>
    </location>
</feature>
<feature type="transmembrane region" description="Helical" evidence="2">
    <location>
        <begin position="92"/>
        <end position="113"/>
    </location>
</feature>
<dbReference type="Proteomes" id="UP000054144">
    <property type="component" value="Unassembled WGS sequence"/>
</dbReference>
<evidence type="ECO:0000256" key="1">
    <source>
        <dbReference type="SAM" id="MobiDB-lite"/>
    </source>
</evidence>
<organism evidence="3 4">
    <name type="scientific">Fistulina hepatica ATCC 64428</name>
    <dbReference type="NCBI Taxonomy" id="1128425"/>
    <lineage>
        <taxon>Eukaryota</taxon>
        <taxon>Fungi</taxon>
        <taxon>Dikarya</taxon>
        <taxon>Basidiomycota</taxon>
        <taxon>Agaricomycotina</taxon>
        <taxon>Agaricomycetes</taxon>
        <taxon>Agaricomycetidae</taxon>
        <taxon>Agaricales</taxon>
        <taxon>Fistulinaceae</taxon>
        <taxon>Fistulina</taxon>
    </lineage>
</organism>
<feature type="compositionally biased region" description="Low complexity" evidence="1">
    <location>
        <begin position="196"/>
        <end position="219"/>
    </location>
</feature>
<evidence type="ECO:0000256" key="2">
    <source>
        <dbReference type="SAM" id="Phobius"/>
    </source>
</evidence>
<evidence type="ECO:0000313" key="3">
    <source>
        <dbReference type="EMBL" id="KIY52291.1"/>
    </source>
</evidence>
<gene>
    <name evidence="3" type="ORF">FISHEDRAFT_22496</name>
</gene>
<keyword evidence="2" id="KW-0472">Membrane</keyword>
<evidence type="ECO:0000313" key="4">
    <source>
        <dbReference type="Proteomes" id="UP000054144"/>
    </source>
</evidence>
<feature type="region of interest" description="Disordered" evidence="1">
    <location>
        <begin position="196"/>
        <end position="226"/>
    </location>
</feature>
<keyword evidence="4" id="KW-1185">Reference proteome</keyword>
<dbReference type="AlphaFoldDB" id="A0A0D7ALW6"/>